<gene>
    <name evidence="1" type="ORF">BG844_11960</name>
</gene>
<dbReference type="AlphaFoldDB" id="A0A1K0FML2"/>
<proteinExistence type="predicted"/>
<dbReference type="EMBL" id="MEIA01000121">
    <property type="protein sequence ID" value="OJF14033.1"/>
    <property type="molecule type" value="Genomic_DNA"/>
</dbReference>
<dbReference type="RefSeq" id="WP_071805218.1">
    <property type="nucleotide sequence ID" value="NZ_MEIA01000121.1"/>
</dbReference>
<accession>A0A1K0FML2</accession>
<name>A0A1K0FML2_9ACTN</name>
<dbReference type="Proteomes" id="UP000182486">
    <property type="component" value="Unassembled WGS sequence"/>
</dbReference>
<comment type="caution">
    <text evidence="1">The sequence shown here is derived from an EMBL/GenBank/DDBJ whole genome shotgun (WGS) entry which is preliminary data.</text>
</comment>
<evidence type="ECO:0000313" key="1">
    <source>
        <dbReference type="EMBL" id="OJF14033.1"/>
    </source>
</evidence>
<keyword evidence="2" id="KW-1185">Reference proteome</keyword>
<sequence length="171" mass="18998">MEFRGRQPCWLRPHMGTTTVDGRAPQAYMVALRHVLVTLDADPEWLRWWRASGVPECELGIVAEDQRDHLRPSADISNVGGKVRANFTCAAPVDGRPAELFPLAVREVTGMFEVIREAIGLGDLPPVPALPDLPEHLGELEVTRKPLQPDVTLSQIQEFFGDDQPATRRGD</sequence>
<reference evidence="1 2" key="1">
    <citation type="submission" date="2016-09" db="EMBL/GenBank/DDBJ databases">
        <title>Couchioplanes caeruleus draft genome sequence.</title>
        <authorList>
            <person name="Sheehan J."/>
            <person name="Caffrey P."/>
        </authorList>
    </citation>
    <scope>NUCLEOTIDE SEQUENCE [LARGE SCALE GENOMIC DNA]</scope>
    <source>
        <strain evidence="1 2">DSM 43634</strain>
    </source>
</reference>
<evidence type="ECO:0000313" key="2">
    <source>
        <dbReference type="Proteomes" id="UP000182486"/>
    </source>
</evidence>
<organism evidence="1 2">
    <name type="scientific">Couchioplanes caeruleus subsp. caeruleus</name>
    <dbReference type="NCBI Taxonomy" id="56427"/>
    <lineage>
        <taxon>Bacteria</taxon>
        <taxon>Bacillati</taxon>
        <taxon>Actinomycetota</taxon>
        <taxon>Actinomycetes</taxon>
        <taxon>Micromonosporales</taxon>
        <taxon>Micromonosporaceae</taxon>
        <taxon>Couchioplanes</taxon>
    </lineage>
</organism>
<protein>
    <submittedName>
        <fullName evidence="1">Uncharacterized protein</fullName>
    </submittedName>
</protein>